<sequence>MKFALRCVAVVGLMGFMCACATSESTGDNVLRGMYESSRQMQEMDQRHDPSPGQDLPTYEQYNREWHEP</sequence>
<feature type="chain" id="PRO_5011694786" description="Lipoprotein" evidence="2">
    <location>
        <begin position="22"/>
        <end position="69"/>
    </location>
</feature>
<keyword evidence="4" id="KW-1185">Reference proteome</keyword>
<evidence type="ECO:0008006" key="5">
    <source>
        <dbReference type="Google" id="ProtNLM"/>
    </source>
</evidence>
<evidence type="ECO:0000256" key="2">
    <source>
        <dbReference type="SAM" id="SignalP"/>
    </source>
</evidence>
<feature type="signal peptide" evidence="2">
    <location>
        <begin position="1"/>
        <end position="21"/>
    </location>
</feature>
<evidence type="ECO:0000313" key="4">
    <source>
        <dbReference type="Proteomes" id="UP000198870"/>
    </source>
</evidence>
<reference evidence="3 4" key="1">
    <citation type="submission" date="2016-10" db="EMBL/GenBank/DDBJ databases">
        <authorList>
            <person name="de Groot N.N."/>
        </authorList>
    </citation>
    <scope>NUCLEOTIDE SEQUENCE [LARGE SCALE GENOMIC DNA]</scope>
    <source>
        <strain evidence="3 4">AA1</strain>
    </source>
</reference>
<gene>
    <name evidence="3" type="ORF">SAMN05216233_102426</name>
</gene>
<proteinExistence type="predicted"/>
<dbReference type="RefSeq" id="WP_092208973.1">
    <property type="nucleotide sequence ID" value="NZ_FMUX01000002.1"/>
</dbReference>
<protein>
    <recommendedName>
        <fullName evidence="5">Lipoprotein</fullName>
    </recommendedName>
</protein>
<evidence type="ECO:0000256" key="1">
    <source>
        <dbReference type="SAM" id="MobiDB-lite"/>
    </source>
</evidence>
<name>A0A1G5C774_9BACT</name>
<dbReference type="Proteomes" id="UP000198870">
    <property type="component" value="Unassembled WGS sequence"/>
</dbReference>
<keyword evidence="2" id="KW-0732">Signal</keyword>
<organism evidence="3 4">
    <name type="scientific">Desulfoluna spongiiphila</name>
    <dbReference type="NCBI Taxonomy" id="419481"/>
    <lineage>
        <taxon>Bacteria</taxon>
        <taxon>Pseudomonadati</taxon>
        <taxon>Thermodesulfobacteriota</taxon>
        <taxon>Desulfobacteria</taxon>
        <taxon>Desulfobacterales</taxon>
        <taxon>Desulfolunaceae</taxon>
        <taxon>Desulfoluna</taxon>
    </lineage>
</organism>
<dbReference type="PROSITE" id="PS51257">
    <property type="entry name" value="PROKAR_LIPOPROTEIN"/>
    <property type="match status" value="1"/>
</dbReference>
<evidence type="ECO:0000313" key="3">
    <source>
        <dbReference type="EMBL" id="SCX98283.1"/>
    </source>
</evidence>
<dbReference type="AlphaFoldDB" id="A0A1G5C774"/>
<feature type="region of interest" description="Disordered" evidence="1">
    <location>
        <begin position="32"/>
        <end position="69"/>
    </location>
</feature>
<dbReference type="EMBL" id="FMUX01000002">
    <property type="protein sequence ID" value="SCX98283.1"/>
    <property type="molecule type" value="Genomic_DNA"/>
</dbReference>
<accession>A0A1G5C774</accession>